<comment type="caution">
    <text evidence="1">The sequence shown here is derived from an EMBL/GenBank/DDBJ whole genome shotgun (WGS) entry which is preliminary data.</text>
</comment>
<dbReference type="AlphaFoldDB" id="A0A4S8K606"/>
<dbReference type="Proteomes" id="UP000317650">
    <property type="component" value="Chromosome 8"/>
</dbReference>
<organism evidence="1 2">
    <name type="scientific">Musa balbisiana</name>
    <name type="common">Banana</name>
    <dbReference type="NCBI Taxonomy" id="52838"/>
    <lineage>
        <taxon>Eukaryota</taxon>
        <taxon>Viridiplantae</taxon>
        <taxon>Streptophyta</taxon>
        <taxon>Embryophyta</taxon>
        <taxon>Tracheophyta</taxon>
        <taxon>Spermatophyta</taxon>
        <taxon>Magnoliopsida</taxon>
        <taxon>Liliopsida</taxon>
        <taxon>Zingiberales</taxon>
        <taxon>Musaceae</taxon>
        <taxon>Musa</taxon>
    </lineage>
</organism>
<keyword evidence="2" id="KW-1185">Reference proteome</keyword>
<gene>
    <name evidence="1" type="ORF">C4D60_Mb08t23770</name>
</gene>
<sequence length="65" mass="7582">MEVHIIAQWRLHLLKKTTSEFTITEYPRGSRNMGRTHGDRNRTPLEAMAGRAHEGHMHSQEIKCQ</sequence>
<protein>
    <submittedName>
        <fullName evidence="1">Uncharacterized protein</fullName>
    </submittedName>
</protein>
<accession>A0A4S8K606</accession>
<evidence type="ECO:0000313" key="1">
    <source>
        <dbReference type="EMBL" id="THU70322.1"/>
    </source>
</evidence>
<proteinExistence type="predicted"/>
<reference evidence="1 2" key="1">
    <citation type="journal article" date="2019" name="Nat. Plants">
        <title>Genome sequencing of Musa balbisiana reveals subgenome evolution and function divergence in polyploid bananas.</title>
        <authorList>
            <person name="Yao X."/>
        </authorList>
    </citation>
    <scope>NUCLEOTIDE SEQUENCE [LARGE SCALE GENOMIC DNA]</scope>
    <source>
        <strain evidence="2">cv. DH-PKW</strain>
        <tissue evidence="1">Leaves</tissue>
    </source>
</reference>
<dbReference type="EMBL" id="PYDT01000002">
    <property type="protein sequence ID" value="THU70322.1"/>
    <property type="molecule type" value="Genomic_DNA"/>
</dbReference>
<name>A0A4S8K606_MUSBA</name>
<evidence type="ECO:0000313" key="2">
    <source>
        <dbReference type="Proteomes" id="UP000317650"/>
    </source>
</evidence>